<evidence type="ECO:0000313" key="6">
    <source>
        <dbReference type="Proteomes" id="UP001500653"/>
    </source>
</evidence>
<evidence type="ECO:0000259" key="4">
    <source>
        <dbReference type="PROSITE" id="PS50977"/>
    </source>
</evidence>
<evidence type="ECO:0000256" key="3">
    <source>
        <dbReference type="SAM" id="MobiDB-lite"/>
    </source>
</evidence>
<feature type="region of interest" description="Disordered" evidence="3">
    <location>
        <begin position="1"/>
        <end position="28"/>
    </location>
</feature>
<dbReference type="Pfam" id="PF00440">
    <property type="entry name" value="TetR_N"/>
    <property type="match status" value="1"/>
</dbReference>
<proteinExistence type="predicted"/>
<dbReference type="SUPFAM" id="SSF48498">
    <property type="entry name" value="Tetracyclin repressor-like, C-terminal domain"/>
    <property type="match status" value="1"/>
</dbReference>
<dbReference type="PANTHER" id="PTHR30055:SF160">
    <property type="entry name" value="TRANSCRIPTIONAL REGULATORY PROTEIN (PROBABLY ASNC-FAMILY)-RELATED"/>
    <property type="match status" value="1"/>
</dbReference>
<feature type="region of interest" description="Disordered" evidence="3">
    <location>
        <begin position="245"/>
        <end position="273"/>
    </location>
</feature>
<organism evidence="5 6">
    <name type="scientific">Prauserella halophila</name>
    <dbReference type="NCBI Taxonomy" id="185641"/>
    <lineage>
        <taxon>Bacteria</taxon>
        <taxon>Bacillati</taxon>
        <taxon>Actinomycetota</taxon>
        <taxon>Actinomycetes</taxon>
        <taxon>Pseudonocardiales</taxon>
        <taxon>Pseudonocardiaceae</taxon>
        <taxon>Prauserella</taxon>
    </lineage>
</organism>
<dbReference type="EMBL" id="BAAALN010000012">
    <property type="protein sequence ID" value="GAA1246021.1"/>
    <property type="molecule type" value="Genomic_DNA"/>
</dbReference>
<feature type="compositionally biased region" description="Low complexity" evidence="3">
    <location>
        <begin position="251"/>
        <end position="260"/>
    </location>
</feature>
<sequence>MPDPVKPSKHTSSDKVPPRSGDARKDRWRKHRIARRAEFVDAALVALEEHGPDLGMEHVAAAAGVTKPVLYRHFEDKSDLYLALGDRGTEILLERLMPAINTEHAPVPRIRMALDAFFTVLEEHPNLYRLLASRRFANRPLDGDVTDVVAEDKALIANALTALLGDYLRMFSVDSGAAEPWAHGVVGMVHNTGEWWLARRSMSRDAVVEYLTQIIWAAIDGLAKQHGVEIDPDRPVETNKIVQFHRDDDTAATGDTTAKGDTARPIDEAGAAQ</sequence>
<dbReference type="InterPro" id="IPR009057">
    <property type="entry name" value="Homeodomain-like_sf"/>
</dbReference>
<feature type="compositionally biased region" description="Basic and acidic residues" evidence="3">
    <location>
        <begin position="11"/>
        <end position="25"/>
    </location>
</feature>
<evidence type="ECO:0000313" key="5">
    <source>
        <dbReference type="EMBL" id="GAA1246021.1"/>
    </source>
</evidence>
<comment type="caution">
    <text evidence="5">The sequence shown here is derived from an EMBL/GenBank/DDBJ whole genome shotgun (WGS) entry which is preliminary data.</text>
</comment>
<gene>
    <name evidence="5" type="ORF">GCM10009676_35050</name>
</gene>
<feature type="domain" description="HTH tetR-type" evidence="4">
    <location>
        <begin position="33"/>
        <end position="92"/>
    </location>
</feature>
<accession>A0ABN1WF07</accession>
<dbReference type="InterPro" id="IPR001647">
    <property type="entry name" value="HTH_TetR"/>
</dbReference>
<protein>
    <submittedName>
        <fullName evidence="5">TetR/AcrR family transcriptional regulator</fullName>
    </submittedName>
</protein>
<evidence type="ECO:0000256" key="2">
    <source>
        <dbReference type="PROSITE-ProRule" id="PRU00335"/>
    </source>
</evidence>
<name>A0ABN1WF07_9PSEU</name>
<dbReference type="PANTHER" id="PTHR30055">
    <property type="entry name" value="HTH-TYPE TRANSCRIPTIONAL REGULATOR RUTR"/>
    <property type="match status" value="1"/>
</dbReference>
<evidence type="ECO:0000256" key="1">
    <source>
        <dbReference type="ARBA" id="ARBA00023125"/>
    </source>
</evidence>
<dbReference type="Gene3D" id="1.10.357.10">
    <property type="entry name" value="Tetracycline Repressor, domain 2"/>
    <property type="match status" value="1"/>
</dbReference>
<dbReference type="InterPro" id="IPR050109">
    <property type="entry name" value="HTH-type_TetR-like_transc_reg"/>
</dbReference>
<feature type="DNA-binding region" description="H-T-H motif" evidence="2">
    <location>
        <begin position="55"/>
        <end position="74"/>
    </location>
</feature>
<keyword evidence="1 2" id="KW-0238">DNA-binding</keyword>
<dbReference type="SUPFAM" id="SSF46689">
    <property type="entry name" value="Homeodomain-like"/>
    <property type="match status" value="1"/>
</dbReference>
<dbReference type="InterPro" id="IPR045823">
    <property type="entry name" value="TetR_C_32"/>
</dbReference>
<keyword evidence="6" id="KW-1185">Reference proteome</keyword>
<dbReference type="PROSITE" id="PS50977">
    <property type="entry name" value="HTH_TETR_2"/>
    <property type="match status" value="1"/>
</dbReference>
<dbReference type="Pfam" id="PF19344">
    <property type="entry name" value="TetR_C_32"/>
    <property type="match status" value="1"/>
</dbReference>
<dbReference type="PRINTS" id="PR00455">
    <property type="entry name" value="HTHTETR"/>
</dbReference>
<reference evidence="5 6" key="1">
    <citation type="journal article" date="2019" name="Int. J. Syst. Evol. Microbiol.">
        <title>The Global Catalogue of Microorganisms (GCM) 10K type strain sequencing project: providing services to taxonomists for standard genome sequencing and annotation.</title>
        <authorList>
            <consortium name="The Broad Institute Genomics Platform"/>
            <consortium name="The Broad Institute Genome Sequencing Center for Infectious Disease"/>
            <person name="Wu L."/>
            <person name="Ma J."/>
        </authorList>
    </citation>
    <scope>NUCLEOTIDE SEQUENCE [LARGE SCALE GENOMIC DNA]</scope>
    <source>
        <strain evidence="5 6">JCM 13023</strain>
    </source>
</reference>
<dbReference type="InterPro" id="IPR036271">
    <property type="entry name" value="Tet_transcr_reg_TetR-rel_C_sf"/>
</dbReference>
<dbReference type="Proteomes" id="UP001500653">
    <property type="component" value="Unassembled WGS sequence"/>
</dbReference>